<dbReference type="EMBL" id="GBRH01176924">
    <property type="protein sequence ID" value="JAE20972.1"/>
    <property type="molecule type" value="Transcribed_RNA"/>
</dbReference>
<proteinExistence type="predicted"/>
<dbReference type="AlphaFoldDB" id="A0A0A9G912"/>
<protein>
    <submittedName>
        <fullName evidence="1">Uncharacterized protein</fullName>
    </submittedName>
</protein>
<sequence length="33" mass="3836">MPQMEPPILRICSLVWLCFCIIHLLGANWPPRS</sequence>
<reference evidence="1" key="1">
    <citation type="submission" date="2014-09" db="EMBL/GenBank/DDBJ databases">
        <authorList>
            <person name="Magalhaes I.L.F."/>
            <person name="Oliveira U."/>
            <person name="Santos F.R."/>
            <person name="Vidigal T.H.D.A."/>
            <person name="Brescovit A.D."/>
            <person name="Santos A.J."/>
        </authorList>
    </citation>
    <scope>NUCLEOTIDE SEQUENCE</scope>
    <source>
        <tissue evidence="1">Shoot tissue taken approximately 20 cm above the soil surface</tissue>
    </source>
</reference>
<accession>A0A0A9G912</accession>
<name>A0A0A9G912_ARUDO</name>
<evidence type="ECO:0000313" key="1">
    <source>
        <dbReference type="EMBL" id="JAE20972.1"/>
    </source>
</evidence>
<reference evidence="1" key="2">
    <citation type="journal article" date="2015" name="Data Brief">
        <title>Shoot transcriptome of the giant reed, Arundo donax.</title>
        <authorList>
            <person name="Barrero R.A."/>
            <person name="Guerrero F.D."/>
            <person name="Moolhuijzen P."/>
            <person name="Goolsby J.A."/>
            <person name="Tidwell J."/>
            <person name="Bellgard S.E."/>
            <person name="Bellgard M.I."/>
        </authorList>
    </citation>
    <scope>NUCLEOTIDE SEQUENCE</scope>
    <source>
        <tissue evidence="1">Shoot tissue taken approximately 20 cm above the soil surface</tissue>
    </source>
</reference>
<organism evidence="1">
    <name type="scientific">Arundo donax</name>
    <name type="common">Giant reed</name>
    <name type="synonym">Donax arundinaceus</name>
    <dbReference type="NCBI Taxonomy" id="35708"/>
    <lineage>
        <taxon>Eukaryota</taxon>
        <taxon>Viridiplantae</taxon>
        <taxon>Streptophyta</taxon>
        <taxon>Embryophyta</taxon>
        <taxon>Tracheophyta</taxon>
        <taxon>Spermatophyta</taxon>
        <taxon>Magnoliopsida</taxon>
        <taxon>Liliopsida</taxon>
        <taxon>Poales</taxon>
        <taxon>Poaceae</taxon>
        <taxon>PACMAD clade</taxon>
        <taxon>Arundinoideae</taxon>
        <taxon>Arundineae</taxon>
        <taxon>Arundo</taxon>
    </lineage>
</organism>